<organism evidence="2 3">
    <name type="scientific">Imshaugia aleurites</name>
    <dbReference type="NCBI Taxonomy" id="172621"/>
    <lineage>
        <taxon>Eukaryota</taxon>
        <taxon>Fungi</taxon>
        <taxon>Dikarya</taxon>
        <taxon>Ascomycota</taxon>
        <taxon>Pezizomycotina</taxon>
        <taxon>Lecanoromycetes</taxon>
        <taxon>OSLEUM clade</taxon>
        <taxon>Lecanoromycetidae</taxon>
        <taxon>Lecanorales</taxon>
        <taxon>Lecanorineae</taxon>
        <taxon>Parmeliaceae</taxon>
        <taxon>Imshaugia</taxon>
    </lineage>
</organism>
<dbReference type="EMBL" id="CAJPDT010000013">
    <property type="protein sequence ID" value="CAF9914175.1"/>
    <property type="molecule type" value="Genomic_DNA"/>
</dbReference>
<feature type="compositionally biased region" description="Polar residues" evidence="1">
    <location>
        <begin position="39"/>
        <end position="48"/>
    </location>
</feature>
<comment type="caution">
    <text evidence="2">The sequence shown here is derived from an EMBL/GenBank/DDBJ whole genome shotgun (WGS) entry which is preliminary data.</text>
</comment>
<feature type="region of interest" description="Disordered" evidence="1">
    <location>
        <begin position="39"/>
        <end position="71"/>
    </location>
</feature>
<gene>
    <name evidence="2" type="ORF">IMSHALPRED_001839</name>
</gene>
<proteinExistence type="predicted"/>
<evidence type="ECO:0000313" key="2">
    <source>
        <dbReference type="EMBL" id="CAF9914175.1"/>
    </source>
</evidence>
<evidence type="ECO:0000313" key="3">
    <source>
        <dbReference type="Proteomes" id="UP000664534"/>
    </source>
</evidence>
<feature type="compositionally biased region" description="Basic and acidic residues" evidence="1">
    <location>
        <begin position="198"/>
        <end position="219"/>
    </location>
</feature>
<feature type="region of interest" description="Disordered" evidence="1">
    <location>
        <begin position="107"/>
        <end position="135"/>
    </location>
</feature>
<protein>
    <submittedName>
        <fullName evidence="2">Uncharacterized protein</fullName>
    </submittedName>
</protein>
<feature type="compositionally biased region" description="Acidic residues" evidence="1">
    <location>
        <begin position="121"/>
        <end position="135"/>
    </location>
</feature>
<feature type="region of interest" description="Disordered" evidence="1">
    <location>
        <begin position="150"/>
        <end position="219"/>
    </location>
</feature>
<keyword evidence="3" id="KW-1185">Reference proteome</keyword>
<dbReference type="OrthoDB" id="5279705at2759"/>
<dbReference type="Proteomes" id="UP000664534">
    <property type="component" value="Unassembled WGS sequence"/>
</dbReference>
<sequence length="219" mass="25347">MSQISPPYYNPEFSIRISSPLAPLNPNACPRFSLQMATAETKNDTSNHSCKRASHNPLLQRKPNEEQDRRRHVFLKKVRQVSDDKKWESRSEQILRKDFLSKQKEWELDQARSAPEAPQALDDDEREVESSSMEEVEMVDQILSQEYQEFEALISSMQDSADQGDHHQQSTTSDYGSDEEEYDRLFMEVMSSQGSAGRRSDTVEDRRVEQDHEMDISLG</sequence>
<name>A0A8H3EYW8_9LECA</name>
<evidence type="ECO:0000256" key="1">
    <source>
        <dbReference type="SAM" id="MobiDB-lite"/>
    </source>
</evidence>
<accession>A0A8H3EYW8</accession>
<dbReference type="AlphaFoldDB" id="A0A8H3EYW8"/>
<reference evidence="2" key="1">
    <citation type="submission" date="2021-03" db="EMBL/GenBank/DDBJ databases">
        <authorList>
            <person name="Tagirdzhanova G."/>
        </authorList>
    </citation>
    <scope>NUCLEOTIDE SEQUENCE</scope>
</reference>